<dbReference type="Proteomes" id="UP000035721">
    <property type="component" value="Unassembled WGS sequence"/>
</dbReference>
<dbReference type="STRING" id="1194083.BN12_1070010"/>
<dbReference type="Pfam" id="PF02502">
    <property type="entry name" value="LacAB_rpiB"/>
    <property type="match status" value="1"/>
</dbReference>
<evidence type="ECO:0000313" key="10">
    <source>
        <dbReference type="EMBL" id="CCH76120.1"/>
    </source>
</evidence>
<evidence type="ECO:0000256" key="1">
    <source>
        <dbReference type="ARBA" id="ARBA00001713"/>
    </source>
</evidence>
<comment type="pathway">
    <text evidence="2">Carbohydrate degradation; pentose phosphate pathway; D-ribose 5-phosphate from D-ribulose 5-phosphate (non-oxidative stage): step 1/1.</text>
</comment>
<evidence type="ECO:0000313" key="11">
    <source>
        <dbReference type="Proteomes" id="UP000035721"/>
    </source>
</evidence>
<evidence type="ECO:0000256" key="5">
    <source>
        <dbReference type="ARBA" id="ARBA00011959"/>
    </source>
</evidence>
<evidence type="ECO:0000256" key="2">
    <source>
        <dbReference type="ARBA" id="ARBA00004988"/>
    </source>
</evidence>
<comment type="caution">
    <text evidence="10">The sequence shown here is derived from an EMBL/GenBank/DDBJ whole genome shotgun (WGS) entry which is preliminary data.</text>
</comment>
<dbReference type="SUPFAM" id="SSF89623">
    <property type="entry name" value="Ribose/Galactose isomerase RpiB/AlsB"/>
    <property type="match status" value="1"/>
</dbReference>
<sequence length="157" mass="17065">MRVHIGGDHAAYDMHQDLLAFLRAEGHEVTNHGAFELDPEDDYPVFCLRAAEAVAADPESLGIVLGGSGNGEQIAANKVPGIRAALCYDDEMAQLARQHNNAQVISIGGRMTSFEQARSMVRVFLSTSFSGVERHQRRIDMLAAYEKDGTLPPLPSS</sequence>
<dbReference type="InterPro" id="IPR011860">
    <property type="entry name" value="Rib-5-P_Isoase_Actino"/>
</dbReference>
<evidence type="ECO:0000256" key="3">
    <source>
        <dbReference type="ARBA" id="ARBA00008754"/>
    </source>
</evidence>
<dbReference type="EC" id="5.3.1.6" evidence="5"/>
<evidence type="ECO:0000256" key="4">
    <source>
        <dbReference type="ARBA" id="ARBA00011738"/>
    </source>
</evidence>
<evidence type="ECO:0000256" key="8">
    <source>
        <dbReference type="ARBA" id="ARBA00032117"/>
    </source>
</evidence>
<feature type="binding site" evidence="9">
    <location>
        <begin position="8"/>
        <end position="9"/>
    </location>
    <ligand>
        <name>D-ribulose 5-phosphate</name>
        <dbReference type="ChEBI" id="CHEBI:58121"/>
    </ligand>
</feature>
<proteinExistence type="inferred from homology"/>
<dbReference type="PIRSF" id="PIRSF005384">
    <property type="entry name" value="RpiB_LacA_B"/>
    <property type="match status" value="1"/>
</dbReference>
<dbReference type="PANTHER" id="PTHR30345:SF0">
    <property type="entry name" value="DNA DAMAGE-REPAIR_TOLERATION PROTEIN DRT102"/>
    <property type="match status" value="1"/>
</dbReference>
<feature type="binding site" evidence="9">
    <location>
        <position position="134"/>
    </location>
    <ligand>
        <name>D-ribulose 5-phosphate</name>
        <dbReference type="ChEBI" id="CHEBI:58121"/>
    </ligand>
</feature>
<organism evidence="10 11">
    <name type="scientific">Nostocoides japonicum T1-X7</name>
    <dbReference type="NCBI Taxonomy" id="1194083"/>
    <lineage>
        <taxon>Bacteria</taxon>
        <taxon>Bacillati</taxon>
        <taxon>Actinomycetota</taxon>
        <taxon>Actinomycetes</taxon>
        <taxon>Micrococcales</taxon>
        <taxon>Intrasporangiaceae</taxon>
        <taxon>Nostocoides</taxon>
    </lineage>
</organism>
<comment type="catalytic activity">
    <reaction evidence="1">
        <text>aldehydo-D-ribose 5-phosphate = D-ribulose 5-phosphate</text>
        <dbReference type="Rhea" id="RHEA:14657"/>
        <dbReference type="ChEBI" id="CHEBI:58121"/>
        <dbReference type="ChEBI" id="CHEBI:58273"/>
        <dbReference type="EC" id="5.3.1.6"/>
    </reaction>
</comment>
<evidence type="ECO:0000256" key="9">
    <source>
        <dbReference type="PIRSR" id="PIRSR005384-2"/>
    </source>
</evidence>
<keyword evidence="11" id="KW-1185">Reference proteome</keyword>
<dbReference type="NCBIfam" id="TIGR00689">
    <property type="entry name" value="rpiB_lacA_lacB"/>
    <property type="match status" value="1"/>
</dbReference>
<protein>
    <recommendedName>
        <fullName evidence="6">Ribose-5-phosphate isomerase B</fullName>
        <ecNumber evidence="5">5.3.1.6</ecNumber>
    </recommendedName>
    <alternativeName>
        <fullName evidence="8">Phosphoriboisomerase B</fullName>
    </alternativeName>
</protein>
<dbReference type="OrthoDB" id="1778624at2"/>
<dbReference type="RefSeq" id="WP_048552800.1">
    <property type="nucleotide sequence ID" value="NZ_HF570958.1"/>
</dbReference>
<dbReference type="AlphaFoldDB" id="A0A077LW04"/>
<comment type="similarity">
    <text evidence="3">Belongs to the LacAB/RpiB family.</text>
</comment>
<feature type="binding site" evidence="9">
    <location>
        <begin position="67"/>
        <end position="71"/>
    </location>
    <ligand>
        <name>D-ribulose 5-phosphate</name>
        <dbReference type="ChEBI" id="CHEBI:58121"/>
    </ligand>
</feature>
<name>A0A077LW04_9MICO</name>
<feature type="binding site" evidence="9">
    <location>
        <position position="110"/>
    </location>
    <ligand>
        <name>D-ribulose 5-phosphate</name>
        <dbReference type="ChEBI" id="CHEBI:58121"/>
    </ligand>
</feature>
<evidence type="ECO:0000256" key="7">
    <source>
        <dbReference type="ARBA" id="ARBA00023235"/>
    </source>
</evidence>
<keyword evidence="7 10" id="KW-0413">Isomerase</keyword>
<dbReference type="PANTHER" id="PTHR30345">
    <property type="entry name" value="RIBOSE-5-PHOSPHATE ISOMERASE B"/>
    <property type="match status" value="1"/>
</dbReference>
<dbReference type="GO" id="GO:0019316">
    <property type="term" value="P:D-allose catabolic process"/>
    <property type="evidence" value="ECO:0007669"/>
    <property type="project" value="TreeGrafter"/>
</dbReference>
<reference evidence="10 11" key="1">
    <citation type="journal article" date="2013" name="ISME J.">
        <title>A metabolic model for members of the genus Tetrasphaera involved in enhanced biological phosphorus removal.</title>
        <authorList>
            <person name="Kristiansen R."/>
            <person name="Nguyen H.T.T."/>
            <person name="Saunders A.M."/>
            <person name="Nielsen J.L."/>
            <person name="Wimmer R."/>
            <person name="Le V.Q."/>
            <person name="McIlroy S.J."/>
            <person name="Petrovski S."/>
            <person name="Seviour R.J."/>
            <person name="Calteau A."/>
            <person name="Nielsen K.L."/>
            <person name="Nielsen P.H."/>
        </authorList>
    </citation>
    <scope>NUCLEOTIDE SEQUENCE [LARGE SCALE GENOMIC DNA]</scope>
    <source>
        <strain evidence="10 11">T1-X7</strain>
    </source>
</reference>
<dbReference type="GO" id="GO:0004751">
    <property type="term" value="F:ribose-5-phosphate isomerase activity"/>
    <property type="evidence" value="ECO:0007669"/>
    <property type="project" value="UniProtKB-EC"/>
</dbReference>
<accession>A0A077LW04</accession>
<gene>
    <name evidence="10" type="primary">rpiB</name>
    <name evidence="10" type="ORF">BN12_1070010</name>
</gene>
<dbReference type="NCBIfam" id="TIGR02133">
    <property type="entry name" value="RPI_actino"/>
    <property type="match status" value="1"/>
</dbReference>
<dbReference type="GO" id="GO:0009052">
    <property type="term" value="P:pentose-phosphate shunt, non-oxidative branch"/>
    <property type="evidence" value="ECO:0007669"/>
    <property type="project" value="TreeGrafter"/>
</dbReference>
<feature type="binding site" evidence="9">
    <location>
        <position position="138"/>
    </location>
    <ligand>
        <name>D-ribulose 5-phosphate</name>
        <dbReference type="ChEBI" id="CHEBI:58121"/>
    </ligand>
</feature>
<evidence type="ECO:0000256" key="6">
    <source>
        <dbReference type="ARBA" id="ARBA00014007"/>
    </source>
</evidence>
<dbReference type="InterPro" id="IPR036569">
    <property type="entry name" value="RpiB_LacA_LacB_sf"/>
</dbReference>
<feature type="binding site" evidence="9">
    <location>
        <position position="100"/>
    </location>
    <ligand>
        <name>D-ribulose 5-phosphate</name>
        <dbReference type="ChEBI" id="CHEBI:58121"/>
    </ligand>
</feature>
<dbReference type="InterPro" id="IPR003500">
    <property type="entry name" value="RpiB_LacA_LacB"/>
</dbReference>
<dbReference type="NCBIfam" id="NF004051">
    <property type="entry name" value="PRK05571.1"/>
    <property type="match status" value="1"/>
</dbReference>
<dbReference type="Gene3D" id="3.40.1400.10">
    <property type="entry name" value="Sugar-phosphate isomerase, RpiB/LacA/LacB"/>
    <property type="match status" value="1"/>
</dbReference>
<comment type="subunit">
    <text evidence="4">Homodimer.</text>
</comment>
<dbReference type="EMBL" id="CAJB01000010">
    <property type="protein sequence ID" value="CCH76120.1"/>
    <property type="molecule type" value="Genomic_DNA"/>
</dbReference>